<sequence length="166" mass="18258">LSQDQLRAMYRHAVLGRLLDERILVLNRQGRAPFAISGQGHEAAQAGVGYALRRGHDWLVPYYRDLTLTLVMGMEPRDHLMASLGKAQDPSSGARQMPSHYSSRAHNIVTTGSSVATQILHAVGIAHAFRYRHEDKVVLVAVGEGGTSQGDWHEGLNWAAIHHLPV</sequence>
<dbReference type="InterPro" id="IPR001017">
    <property type="entry name" value="DH_E1"/>
</dbReference>
<dbReference type="AlphaFoldDB" id="T0YNP3"/>
<proteinExistence type="predicted"/>
<gene>
    <name evidence="3" type="ORF">B1A_18592</name>
</gene>
<dbReference type="Gene3D" id="3.40.50.970">
    <property type="match status" value="1"/>
</dbReference>
<dbReference type="PANTHER" id="PTHR43380">
    <property type="entry name" value="2-OXOISOVALERATE DEHYDROGENASE SUBUNIT ALPHA, MITOCHONDRIAL"/>
    <property type="match status" value="1"/>
</dbReference>
<evidence type="ECO:0000259" key="2">
    <source>
        <dbReference type="Pfam" id="PF00676"/>
    </source>
</evidence>
<dbReference type="SUPFAM" id="SSF52518">
    <property type="entry name" value="Thiamin diphosphate-binding fold (THDP-binding)"/>
    <property type="match status" value="1"/>
</dbReference>
<feature type="non-terminal residue" evidence="3">
    <location>
        <position position="166"/>
    </location>
</feature>
<evidence type="ECO:0000256" key="1">
    <source>
        <dbReference type="ARBA" id="ARBA00023002"/>
    </source>
</evidence>
<feature type="non-terminal residue" evidence="3">
    <location>
        <position position="1"/>
    </location>
</feature>
<organism evidence="3">
    <name type="scientific">mine drainage metagenome</name>
    <dbReference type="NCBI Taxonomy" id="410659"/>
    <lineage>
        <taxon>unclassified sequences</taxon>
        <taxon>metagenomes</taxon>
        <taxon>ecological metagenomes</taxon>
    </lineage>
</organism>
<dbReference type="Pfam" id="PF00676">
    <property type="entry name" value="E1_dh"/>
    <property type="match status" value="1"/>
</dbReference>
<evidence type="ECO:0000313" key="3">
    <source>
        <dbReference type="EMBL" id="EQD34668.1"/>
    </source>
</evidence>
<dbReference type="GO" id="GO:0009083">
    <property type="term" value="P:branched-chain amino acid catabolic process"/>
    <property type="evidence" value="ECO:0007669"/>
    <property type="project" value="TreeGrafter"/>
</dbReference>
<dbReference type="InterPro" id="IPR029061">
    <property type="entry name" value="THDP-binding"/>
</dbReference>
<keyword evidence="1" id="KW-0560">Oxidoreductase</keyword>
<protein>
    <submittedName>
        <fullName evidence="3">3-methyl-2-oxobutanoate dehydrogenase (2-methylpropanoyl-transferring)</fullName>
    </submittedName>
</protein>
<feature type="domain" description="Dehydrogenase E1 component" evidence="2">
    <location>
        <begin position="11"/>
        <end position="166"/>
    </location>
</feature>
<comment type="caution">
    <text evidence="3">The sequence shown here is derived from an EMBL/GenBank/DDBJ whole genome shotgun (WGS) entry which is preliminary data.</text>
</comment>
<dbReference type="GO" id="GO:0016624">
    <property type="term" value="F:oxidoreductase activity, acting on the aldehyde or oxo group of donors, disulfide as acceptor"/>
    <property type="evidence" value="ECO:0007669"/>
    <property type="project" value="InterPro"/>
</dbReference>
<accession>T0YNP3</accession>
<dbReference type="EMBL" id="AUZX01013725">
    <property type="protein sequence ID" value="EQD34668.1"/>
    <property type="molecule type" value="Genomic_DNA"/>
</dbReference>
<name>T0YNP3_9ZZZZ</name>
<dbReference type="PANTHER" id="PTHR43380:SF1">
    <property type="entry name" value="2-OXOISOVALERATE DEHYDROGENASE SUBUNIT ALPHA, MITOCHONDRIAL"/>
    <property type="match status" value="1"/>
</dbReference>
<dbReference type="InterPro" id="IPR050771">
    <property type="entry name" value="Alpha-ketoacid_DH_E1_comp"/>
</dbReference>
<reference evidence="3" key="2">
    <citation type="journal article" date="2014" name="ISME J.">
        <title>Microbial stratification in low pH oxic and suboxic macroscopic growths along an acid mine drainage.</title>
        <authorList>
            <person name="Mendez-Garcia C."/>
            <person name="Mesa V."/>
            <person name="Sprenger R.R."/>
            <person name="Richter M."/>
            <person name="Diez M.S."/>
            <person name="Solano J."/>
            <person name="Bargiela R."/>
            <person name="Golyshina O.V."/>
            <person name="Manteca A."/>
            <person name="Ramos J.L."/>
            <person name="Gallego J.R."/>
            <person name="Llorente I."/>
            <person name="Martins Dos Santos V.A."/>
            <person name="Jensen O.N."/>
            <person name="Pelaez A.I."/>
            <person name="Sanchez J."/>
            <person name="Ferrer M."/>
        </authorList>
    </citation>
    <scope>NUCLEOTIDE SEQUENCE</scope>
</reference>
<reference evidence="3" key="1">
    <citation type="submission" date="2013-08" db="EMBL/GenBank/DDBJ databases">
        <authorList>
            <person name="Mendez C."/>
            <person name="Richter M."/>
            <person name="Ferrer M."/>
            <person name="Sanchez J."/>
        </authorList>
    </citation>
    <scope>NUCLEOTIDE SEQUENCE</scope>
</reference>